<accession>A0AAN8CCY8</accession>
<organism evidence="1 2">
    <name type="scientific">Champsocephalus gunnari</name>
    <name type="common">Mackerel icefish</name>
    <dbReference type="NCBI Taxonomy" id="52237"/>
    <lineage>
        <taxon>Eukaryota</taxon>
        <taxon>Metazoa</taxon>
        <taxon>Chordata</taxon>
        <taxon>Craniata</taxon>
        <taxon>Vertebrata</taxon>
        <taxon>Euteleostomi</taxon>
        <taxon>Actinopterygii</taxon>
        <taxon>Neopterygii</taxon>
        <taxon>Teleostei</taxon>
        <taxon>Neoteleostei</taxon>
        <taxon>Acanthomorphata</taxon>
        <taxon>Eupercaria</taxon>
        <taxon>Perciformes</taxon>
        <taxon>Notothenioidei</taxon>
        <taxon>Channichthyidae</taxon>
        <taxon>Champsocephalus</taxon>
    </lineage>
</organism>
<evidence type="ECO:0000313" key="2">
    <source>
        <dbReference type="Proteomes" id="UP001331515"/>
    </source>
</evidence>
<name>A0AAN8CCY8_CHAGU</name>
<reference evidence="1 2" key="1">
    <citation type="journal article" date="2023" name="Mol. Biol. Evol.">
        <title>Genomics of Secondarily Temperate Adaptation in the Only Non-Antarctic Icefish.</title>
        <authorList>
            <person name="Rivera-Colon A.G."/>
            <person name="Rayamajhi N."/>
            <person name="Minhas B.F."/>
            <person name="Madrigal G."/>
            <person name="Bilyk K.T."/>
            <person name="Yoon V."/>
            <person name="Hune M."/>
            <person name="Gregory S."/>
            <person name="Cheng C.H.C."/>
            <person name="Catchen J.M."/>
        </authorList>
    </citation>
    <scope>NUCLEOTIDE SEQUENCE [LARGE SCALE GENOMIC DNA]</scope>
    <source>
        <tissue evidence="1">White muscle</tissue>
    </source>
</reference>
<protein>
    <submittedName>
        <fullName evidence="1">Uncharacterized protein</fullName>
    </submittedName>
</protein>
<evidence type="ECO:0000313" key="1">
    <source>
        <dbReference type="EMBL" id="KAK5901247.1"/>
    </source>
</evidence>
<dbReference type="Proteomes" id="UP001331515">
    <property type="component" value="Unassembled WGS sequence"/>
</dbReference>
<comment type="caution">
    <text evidence="1">The sequence shown here is derived from an EMBL/GenBank/DDBJ whole genome shotgun (WGS) entry which is preliminary data.</text>
</comment>
<dbReference type="AlphaFoldDB" id="A0AAN8CCY8"/>
<proteinExistence type="predicted"/>
<dbReference type="EMBL" id="JAURVH010001532">
    <property type="protein sequence ID" value="KAK5901247.1"/>
    <property type="molecule type" value="Genomic_DNA"/>
</dbReference>
<sequence length="101" mass="10591">MILICCCGPALPKWSEFRVPVFSAAAMSGGPGGLDLADFFKGAGQRVQVPRVLVLGFPQTQDHGGGALLTCKVAQVPTHQGNRMVYYSVDHMGGVAKESAS</sequence>
<gene>
    <name evidence="1" type="ORF">CgunFtcFv8_026138</name>
</gene>
<keyword evidence="2" id="KW-1185">Reference proteome</keyword>